<protein>
    <submittedName>
        <fullName evidence="6">Adhesion G-protein coupled receptor V1-like</fullName>
    </submittedName>
</protein>
<sequence>MGIETGENGLLGNYTTAYLTVLSNDDPYGKLLFPSQSRDVKIPEDFEPGFKNTTIKNLTVMREQGDWGDIQVVWEIVTSEASIKTHYTYDLMFLGDVRSGVTMNPSKKRDRTNTNVYCFDASKSGSYATVSSLNGLSTKEITISSWLQPAKSTFGYLLSYAVGGDIVYALAVNTTASTSSLFFEFDDSNVTVALGVDFADNAWHMVVITLNFGTGVAKFYLAGSQKLTWNFAGRSVDTSGTFTVGALQPDQQKYTGCIQDIRIQAAVLEGSTVEEMPKAINDFKQLNGYLDFPAGVRHRNIEIRTVDDDLPEEDEKFPVILLAPKGGATLDENHAKAVLTVLKSDNANGLFGFERISPITMSEVSNQSITITREKGKAGQVTVSWGVYKSYRDLQLASDDFEPYQGSIVFEDQEETKSIVIFPRDDNRPELDEHFVLKLVSSETGDSENTSTPTSGASLDPNLTSINITVIKNDFPFGLLQFMDRVPAWNDTIPPAVDAYYKNVWENSGSVRLVVVRAQGVNGEVKCFWKIEPQSAKPAVDYVNDAGEVIFPSGVRNNTIAIRLKDDGNVSELIKTFKVVLYNPIEGANLSSVASTAIVNILPSDDAFGVLNFTQDSIEKTVEESASVVLTIMRSASSLGPVTVYWKAIGPHQDDLMPMEGNVELPTGKETAQIQFRVADDASPELSESYLIQLVNVSSGRLAATGTVSNITIIANDHPYGIFQFNRSVVSVPESNKNVTVVFNRERGVLGAVRVHYETMSNGDMFGSIRQKALAGEDFVASNGYIDFSGGQKNASFVIQILDDDIPENEETLLVNLTRVEIVKQLPVIPVPTNSPVIGRSNIAQIRILKNDNASGVFQLSASNVDVTEPYSGAIVNVTRTAGHFGEVSVYFEVIPNSASTSDYNIPYKNIIFKDGQRIASVPIQIVDDSTPEYDETFTIRLLSSDGDALLGSPLECLVTIAANDYPHGIKVLWHYPTVLSLSLHGGPTFVEGRNCFV</sequence>
<dbReference type="Gene3D" id="2.60.40.2030">
    <property type="match status" value="5"/>
</dbReference>
<dbReference type="AlphaFoldDB" id="A0A6P8IBM1"/>
<dbReference type="InParanoid" id="A0A6P8IBM1"/>
<dbReference type="InterPro" id="IPR000595">
    <property type="entry name" value="cNMP-bd_dom"/>
</dbReference>
<dbReference type="PROSITE" id="PS50042">
    <property type="entry name" value="CNMP_BINDING_3"/>
    <property type="match status" value="1"/>
</dbReference>
<dbReference type="SUPFAM" id="SSF141072">
    <property type="entry name" value="CalX-like"/>
    <property type="match status" value="6"/>
</dbReference>
<dbReference type="Pfam" id="PF13385">
    <property type="entry name" value="Laminin_G_3"/>
    <property type="match status" value="1"/>
</dbReference>
<feature type="domain" description="Cyclic nucleotide-binding" evidence="4">
    <location>
        <begin position="848"/>
        <end position="900"/>
    </location>
</feature>
<keyword evidence="5" id="KW-1185">Reference proteome</keyword>
<keyword evidence="1" id="KW-0732">Signal</keyword>
<dbReference type="GO" id="GO:0010855">
    <property type="term" value="F:adenylate cyclase inhibitor activity"/>
    <property type="evidence" value="ECO:0007669"/>
    <property type="project" value="TreeGrafter"/>
</dbReference>
<dbReference type="Gene3D" id="2.60.120.200">
    <property type="match status" value="1"/>
</dbReference>
<keyword evidence="3" id="KW-0106">Calcium</keyword>
<evidence type="ECO:0000313" key="6">
    <source>
        <dbReference type="RefSeq" id="XP_031564731.1"/>
    </source>
</evidence>
<keyword evidence="2" id="KW-0677">Repeat</keyword>
<reference evidence="6" key="1">
    <citation type="submission" date="2025-08" db="UniProtKB">
        <authorList>
            <consortium name="RefSeq"/>
        </authorList>
    </citation>
    <scope>IDENTIFICATION</scope>
    <source>
        <tissue evidence="6">Tentacle</tissue>
    </source>
</reference>
<dbReference type="InterPro" id="IPR026919">
    <property type="entry name" value="ADGRV1"/>
</dbReference>
<dbReference type="InterPro" id="IPR013320">
    <property type="entry name" value="ConA-like_dom_sf"/>
</dbReference>
<dbReference type="GO" id="GO:0001965">
    <property type="term" value="F:G-protein alpha-subunit binding"/>
    <property type="evidence" value="ECO:0007669"/>
    <property type="project" value="TreeGrafter"/>
</dbReference>
<evidence type="ECO:0000259" key="4">
    <source>
        <dbReference type="PROSITE" id="PS50042"/>
    </source>
</evidence>
<dbReference type="Pfam" id="PF03160">
    <property type="entry name" value="Calx-beta"/>
    <property type="match status" value="5"/>
</dbReference>
<evidence type="ECO:0000313" key="5">
    <source>
        <dbReference type="Proteomes" id="UP000515163"/>
    </source>
</evidence>
<proteinExistence type="predicted"/>
<dbReference type="RefSeq" id="XP_031564731.1">
    <property type="nucleotide sequence ID" value="XM_031708871.1"/>
</dbReference>
<accession>A0A6P8IBM1</accession>
<dbReference type="GO" id="GO:0004930">
    <property type="term" value="F:G protein-coupled receptor activity"/>
    <property type="evidence" value="ECO:0007669"/>
    <property type="project" value="InterPro"/>
</dbReference>
<dbReference type="InterPro" id="IPR003644">
    <property type="entry name" value="Calx_beta"/>
</dbReference>
<dbReference type="GO" id="GO:0071277">
    <property type="term" value="P:cellular response to calcium ion"/>
    <property type="evidence" value="ECO:0007669"/>
    <property type="project" value="TreeGrafter"/>
</dbReference>
<dbReference type="GO" id="GO:0016020">
    <property type="term" value="C:membrane"/>
    <property type="evidence" value="ECO:0007669"/>
    <property type="project" value="InterPro"/>
</dbReference>
<dbReference type="SUPFAM" id="SSF49899">
    <property type="entry name" value="Concanavalin A-like lectins/glucanases"/>
    <property type="match status" value="1"/>
</dbReference>
<dbReference type="KEGG" id="aten:116300099"/>
<dbReference type="GeneID" id="116300099"/>
<dbReference type="InterPro" id="IPR038081">
    <property type="entry name" value="CalX-like_sf"/>
</dbReference>
<evidence type="ECO:0000256" key="3">
    <source>
        <dbReference type="ARBA" id="ARBA00022837"/>
    </source>
</evidence>
<organism evidence="5 6">
    <name type="scientific">Actinia tenebrosa</name>
    <name type="common">Australian red waratah sea anemone</name>
    <dbReference type="NCBI Taxonomy" id="6105"/>
    <lineage>
        <taxon>Eukaryota</taxon>
        <taxon>Metazoa</taxon>
        <taxon>Cnidaria</taxon>
        <taxon>Anthozoa</taxon>
        <taxon>Hexacorallia</taxon>
        <taxon>Actiniaria</taxon>
        <taxon>Actiniidae</taxon>
        <taxon>Actinia</taxon>
    </lineage>
</organism>
<dbReference type="SMART" id="SM00237">
    <property type="entry name" value="Calx_beta"/>
    <property type="match status" value="4"/>
</dbReference>
<dbReference type="PANTHER" id="PTHR46682">
    <property type="entry name" value="ADHESION G-PROTEIN COUPLED RECEPTOR V1"/>
    <property type="match status" value="1"/>
</dbReference>
<name>A0A6P8IBM1_ACTTE</name>
<evidence type="ECO:0000256" key="2">
    <source>
        <dbReference type="ARBA" id="ARBA00022737"/>
    </source>
</evidence>
<dbReference type="FunFam" id="2.60.40.2030:FF:000017">
    <property type="entry name" value="Adhesion G protein-coupled receptor V1"/>
    <property type="match status" value="1"/>
</dbReference>
<dbReference type="PANTHER" id="PTHR46682:SF1">
    <property type="entry name" value="ADHESION G-PROTEIN COUPLED RECEPTOR V1"/>
    <property type="match status" value="1"/>
</dbReference>
<dbReference type="OrthoDB" id="2324346at2759"/>
<dbReference type="GO" id="GO:0005737">
    <property type="term" value="C:cytoplasm"/>
    <property type="evidence" value="ECO:0007669"/>
    <property type="project" value="TreeGrafter"/>
</dbReference>
<gene>
    <name evidence="6" type="primary">LOC116300099</name>
</gene>
<dbReference type="Proteomes" id="UP000515163">
    <property type="component" value="Unplaced"/>
</dbReference>
<evidence type="ECO:0000256" key="1">
    <source>
        <dbReference type="ARBA" id="ARBA00022729"/>
    </source>
</evidence>